<comment type="similarity">
    <text evidence="1 5">Belongs to the CetZ family.</text>
</comment>
<dbReference type="InterPro" id="IPR048737">
    <property type="entry name" value="CetZ_C"/>
</dbReference>
<dbReference type="AlphaFoldDB" id="A0A9Q4KSM5"/>
<feature type="binding site" evidence="5">
    <location>
        <position position="159"/>
    </location>
    <ligand>
        <name>GTP</name>
        <dbReference type="ChEBI" id="CHEBI:37565"/>
    </ligand>
</feature>
<dbReference type="InterPro" id="IPR037103">
    <property type="entry name" value="Tubulin/FtsZ-like_C"/>
</dbReference>
<evidence type="ECO:0000256" key="4">
    <source>
        <dbReference type="ARBA" id="ARBA00023134"/>
    </source>
</evidence>
<dbReference type="CDD" id="cd02202">
    <property type="entry name" value="CetZ_tubulin-like"/>
    <property type="match status" value="1"/>
</dbReference>
<feature type="binding site" evidence="5">
    <location>
        <position position="201"/>
    </location>
    <ligand>
        <name>GTP</name>
        <dbReference type="ChEBI" id="CHEBI:37565"/>
    </ligand>
</feature>
<evidence type="ECO:0000256" key="3">
    <source>
        <dbReference type="ARBA" id="ARBA00022960"/>
    </source>
</evidence>
<feature type="compositionally biased region" description="Acidic residues" evidence="6">
    <location>
        <begin position="747"/>
        <end position="756"/>
    </location>
</feature>
<organism evidence="8 9">
    <name type="scientific">Methanogenium marinum</name>
    <dbReference type="NCBI Taxonomy" id="348610"/>
    <lineage>
        <taxon>Archaea</taxon>
        <taxon>Methanobacteriati</taxon>
        <taxon>Methanobacteriota</taxon>
        <taxon>Stenosarchaea group</taxon>
        <taxon>Methanomicrobia</taxon>
        <taxon>Methanomicrobiales</taxon>
        <taxon>Methanomicrobiaceae</taxon>
        <taxon>Methanogenium</taxon>
    </lineage>
</organism>
<keyword evidence="3 5" id="KW-0133">Cell shape</keyword>
<keyword evidence="2 5" id="KW-0547">Nucleotide-binding</keyword>
<dbReference type="SUPFAM" id="SSF52490">
    <property type="entry name" value="Tubulin nucleotide-binding domain-like"/>
    <property type="match status" value="1"/>
</dbReference>
<feature type="region of interest" description="Disordered" evidence="6">
    <location>
        <begin position="504"/>
        <end position="607"/>
    </location>
</feature>
<dbReference type="GO" id="GO:0005525">
    <property type="term" value="F:GTP binding"/>
    <property type="evidence" value="ECO:0007669"/>
    <property type="project" value="UniProtKB-UniRule"/>
</dbReference>
<feature type="compositionally biased region" description="Basic and acidic residues" evidence="6">
    <location>
        <begin position="506"/>
        <end position="515"/>
    </location>
</feature>
<accession>A0A9Q4KSM5</accession>
<feature type="region of interest" description="Disordered" evidence="6">
    <location>
        <begin position="664"/>
        <end position="762"/>
    </location>
</feature>
<evidence type="ECO:0000313" key="9">
    <source>
        <dbReference type="Proteomes" id="UP001143747"/>
    </source>
</evidence>
<dbReference type="GO" id="GO:0008360">
    <property type="term" value="P:regulation of cell shape"/>
    <property type="evidence" value="ECO:0007669"/>
    <property type="project" value="UniProtKB-UniRule"/>
</dbReference>
<keyword evidence="5" id="KW-0963">Cytoplasm</keyword>
<comment type="function">
    <text evidence="5">Involved in cell shape control.</text>
</comment>
<dbReference type="Gene3D" id="3.40.50.1440">
    <property type="entry name" value="Tubulin/FtsZ, GTPase domain"/>
    <property type="match status" value="1"/>
</dbReference>
<dbReference type="GO" id="GO:0003924">
    <property type="term" value="F:GTPase activity"/>
    <property type="evidence" value="ECO:0007669"/>
    <property type="project" value="InterPro"/>
</dbReference>
<sequence>MRILAIGLGGAGTRIVDLLYNHDMKSRVGCVSAIAVDIDGNSLRQLSNIPDNARMHFPALDPEIHFDVTSTINVEEVMNLIQKMDNFEIDSIMIFAGLGGSVIDAIPQLTEELRKSFIEPIFGVCILPIRNEGKRHSSKASDDLKRVKSVLDAVFLFDNETWQERLKAEYDQFSVAKETITSSYRQKVFPDNPRDVYAILNEKIARQIGLLLRAGEFSETGVEAADIVLDAGEVLNTLKGNGLVAIGYATEPLRSSFKDRFNQWRSDTYFSETSHKRATRIVSLAKRAVYEEISVPCDLTSADKALVLIAGPSQELSMKGFQTVRKWIDRSISGLEMRSGDYPVMNTRFVGIIIVLAGISNIPRVTELNEIRRQYEEENAAEETRFLQQNEVNNGILNGEREKATVPFESVQTETGAGEEEKDDFDITDLFEDEATESEYPHNRETEILSEEGDYTWQDEEEHPPYTSMEREEDLQNRANWEGTMAAEDGKQVLNDGMITLGGVARSEKRKEQNKDNMISVEGKGKKNATDEQLSMPGRQERNIADMTRMTDGGENKGPKDSIFGLKDIPSSDNKGPRDSALVGEKISLGKQDKRPNDASFGGKDVSISFVKGPNDSAYMGRSFSVTSPPKANDSALMGNKISVKSSGIRPNDNALIGNKISAKSSEIRPNDSALTGGSVHLSRGTPKTKEFLNGDVKMSARVPAPKDDLITRAERRKNKTQTETKKPEIKPNYKKGTISSGYEKESEPEEDDTDDGLFWIK</sequence>
<name>A0A9Q4KSM5_9EURY</name>
<evidence type="ECO:0000256" key="2">
    <source>
        <dbReference type="ARBA" id="ARBA00022741"/>
    </source>
</evidence>
<dbReference type="Pfam" id="PF21011">
    <property type="entry name" value="CetZ_C"/>
    <property type="match status" value="1"/>
</dbReference>
<dbReference type="GO" id="GO:0005737">
    <property type="term" value="C:cytoplasm"/>
    <property type="evidence" value="ECO:0007669"/>
    <property type="project" value="UniProtKB-SubCell"/>
</dbReference>
<evidence type="ECO:0000256" key="1">
    <source>
        <dbReference type="ARBA" id="ARBA00006877"/>
    </source>
</evidence>
<feature type="compositionally biased region" description="Basic and acidic residues" evidence="6">
    <location>
        <begin position="705"/>
        <end position="714"/>
    </location>
</feature>
<evidence type="ECO:0000259" key="7">
    <source>
        <dbReference type="SMART" id="SM00864"/>
    </source>
</evidence>
<comment type="caution">
    <text evidence="8">The sequence shown here is derived from an EMBL/GenBank/DDBJ whole genome shotgun (WGS) entry which is preliminary data.</text>
</comment>
<proteinExistence type="inferred from homology"/>
<comment type="subcellular location">
    <subcellularLocation>
        <location evidence="5">Cytoplasm</location>
    </subcellularLocation>
</comment>
<dbReference type="RefSeq" id="WP_274924489.1">
    <property type="nucleotide sequence ID" value="NZ_JAKELO010000002.1"/>
</dbReference>
<dbReference type="HAMAP" id="MF_01946">
    <property type="entry name" value="CetZ"/>
    <property type="match status" value="1"/>
</dbReference>
<reference evidence="8" key="1">
    <citation type="submission" date="2022-01" db="EMBL/GenBank/DDBJ databases">
        <title>Draft genome of Methanogenium marinum DSM 15558.</title>
        <authorList>
            <person name="Chen S.-C."/>
            <person name="You Y.-T."/>
        </authorList>
    </citation>
    <scope>NUCLEOTIDE SEQUENCE</scope>
    <source>
        <strain evidence="8">DSM 15558</strain>
    </source>
</reference>
<dbReference type="InterPro" id="IPR003008">
    <property type="entry name" value="Tubulin_FtsZ_GTPase"/>
</dbReference>
<feature type="compositionally biased region" description="Basic and acidic residues" evidence="6">
    <location>
        <begin position="721"/>
        <end position="732"/>
    </location>
</feature>
<dbReference type="InterPro" id="IPR032907">
    <property type="entry name" value="CetZ"/>
</dbReference>
<comment type="caution">
    <text evidence="5">Lacks conserved residue(s) required for the propagation of feature annotation.</text>
</comment>
<evidence type="ECO:0000313" key="8">
    <source>
        <dbReference type="EMBL" id="MDE4907844.1"/>
    </source>
</evidence>
<evidence type="ECO:0000256" key="6">
    <source>
        <dbReference type="SAM" id="MobiDB-lite"/>
    </source>
</evidence>
<evidence type="ECO:0000256" key="5">
    <source>
        <dbReference type="HAMAP-Rule" id="MF_01946"/>
    </source>
</evidence>
<feature type="domain" description="Tubulin/FtsZ GTPase" evidence="7">
    <location>
        <begin position="2"/>
        <end position="215"/>
    </location>
</feature>
<dbReference type="Gene3D" id="3.30.1330.20">
    <property type="entry name" value="Tubulin/FtsZ, C-terminal domain"/>
    <property type="match status" value="1"/>
</dbReference>
<keyword evidence="9" id="KW-1185">Reference proteome</keyword>
<dbReference type="EMBL" id="JAKELO010000002">
    <property type="protein sequence ID" value="MDE4907844.1"/>
    <property type="molecule type" value="Genomic_DNA"/>
</dbReference>
<dbReference type="InterPro" id="IPR036525">
    <property type="entry name" value="Tubulin/FtsZ_GTPase_sf"/>
</dbReference>
<dbReference type="Pfam" id="PF00091">
    <property type="entry name" value="Tubulin"/>
    <property type="match status" value="1"/>
</dbReference>
<feature type="binding site" evidence="5">
    <location>
        <position position="132"/>
    </location>
    <ligand>
        <name>GTP</name>
        <dbReference type="ChEBI" id="CHEBI:37565"/>
    </ligand>
</feature>
<gene>
    <name evidence="5" type="primary">cetZ</name>
    <name evidence="8" type="ORF">L0665_04355</name>
</gene>
<dbReference type="Proteomes" id="UP001143747">
    <property type="component" value="Unassembled WGS sequence"/>
</dbReference>
<protein>
    <recommendedName>
        <fullName evidence="5">Tubulin-like protein CetZ</fullName>
    </recommendedName>
</protein>
<keyword evidence="4 5" id="KW-0342">GTP-binding</keyword>
<dbReference type="SMART" id="SM00864">
    <property type="entry name" value="Tubulin"/>
    <property type="match status" value="1"/>
</dbReference>